<comment type="caution">
    <text evidence="2">The sequence shown here is derived from an EMBL/GenBank/DDBJ whole genome shotgun (WGS) entry which is preliminary data.</text>
</comment>
<reference evidence="2 3" key="1">
    <citation type="journal article" date="2021" name="Elife">
        <title>Chloroplast acquisition without the gene transfer in kleptoplastic sea slugs, Plakobranchus ocellatus.</title>
        <authorList>
            <person name="Maeda T."/>
            <person name="Takahashi S."/>
            <person name="Yoshida T."/>
            <person name="Shimamura S."/>
            <person name="Takaki Y."/>
            <person name="Nagai Y."/>
            <person name="Toyoda A."/>
            <person name="Suzuki Y."/>
            <person name="Arimoto A."/>
            <person name="Ishii H."/>
            <person name="Satoh N."/>
            <person name="Nishiyama T."/>
            <person name="Hasebe M."/>
            <person name="Maruyama T."/>
            <person name="Minagawa J."/>
            <person name="Obokata J."/>
            <person name="Shigenobu S."/>
        </authorList>
    </citation>
    <scope>NUCLEOTIDE SEQUENCE [LARGE SCALE GENOMIC DNA]</scope>
</reference>
<dbReference type="Proteomes" id="UP000735302">
    <property type="component" value="Unassembled WGS sequence"/>
</dbReference>
<dbReference type="EMBL" id="BLXT01000403">
    <property type="protein sequence ID" value="GFN76559.1"/>
    <property type="molecule type" value="Genomic_DNA"/>
</dbReference>
<feature type="chain" id="PRO_5043875932" evidence="1">
    <location>
        <begin position="20"/>
        <end position="225"/>
    </location>
</feature>
<feature type="signal peptide" evidence="1">
    <location>
        <begin position="1"/>
        <end position="19"/>
    </location>
</feature>
<name>A0AAV3Y0X5_9GAST</name>
<keyword evidence="1" id="KW-0732">Signal</keyword>
<evidence type="ECO:0000313" key="3">
    <source>
        <dbReference type="Proteomes" id="UP000735302"/>
    </source>
</evidence>
<organism evidence="2 3">
    <name type="scientific">Plakobranchus ocellatus</name>
    <dbReference type="NCBI Taxonomy" id="259542"/>
    <lineage>
        <taxon>Eukaryota</taxon>
        <taxon>Metazoa</taxon>
        <taxon>Spiralia</taxon>
        <taxon>Lophotrochozoa</taxon>
        <taxon>Mollusca</taxon>
        <taxon>Gastropoda</taxon>
        <taxon>Heterobranchia</taxon>
        <taxon>Euthyneura</taxon>
        <taxon>Panpulmonata</taxon>
        <taxon>Sacoglossa</taxon>
        <taxon>Placobranchoidea</taxon>
        <taxon>Plakobranchidae</taxon>
        <taxon>Plakobranchus</taxon>
    </lineage>
</organism>
<dbReference type="AlphaFoldDB" id="A0AAV3Y0X5"/>
<evidence type="ECO:0000256" key="1">
    <source>
        <dbReference type="SAM" id="SignalP"/>
    </source>
</evidence>
<sequence>MIPVVSAVLVLGLVASSRSTPCTDICLGTCEGSEGIVNLLFPEIIGQLGPTVTRCKAACTTECKCKDACRNRCDPVYNTCKATAKTKFYPFGKYACEFQHQTCIAPCFTQCTLNIAGVLIQNVEQFLNILARDILGVVSQITLTATGTLQCLSRPITKYHKAIRVIFGDPKEIRKSRDPNLIYKELLTIRNRLILGREIVQQANLLEVQGRELFEGKTARLAQRE</sequence>
<protein>
    <submittedName>
        <fullName evidence="2">Uncharacterized protein</fullName>
    </submittedName>
</protein>
<keyword evidence="3" id="KW-1185">Reference proteome</keyword>
<evidence type="ECO:0000313" key="2">
    <source>
        <dbReference type="EMBL" id="GFN76559.1"/>
    </source>
</evidence>
<gene>
    <name evidence="2" type="ORF">PoB_000306500</name>
</gene>
<accession>A0AAV3Y0X5</accession>
<proteinExistence type="predicted"/>